<dbReference type="Pfam" id="PF05593">
    <property type="entry name" value="RHS_repeat"/>
    <property type="match status" value="6"/>
</dbReference>
<dbReference type="Pfam" id="PF04717">
    <property type="entry name" value="Phage_base_V"/>
    <property type="match status" value="1"/>
</dbReference>
<feature type="coiled-coil region" evidence="4">
    <location>
        <begin position="563"/>
        <end position="604"/>
    </location>
</feature>
<comment type="similarity">
    <text evidence="2">Belongs to the VgrG protein family.</text>
</comment>
<feature type="domain" description="DUF2345" evidence="8">
    <location>
        <begin position="595"/>
        <end position="743"/>
    </location>
</feature>
<dbReference type="Pfam" id="PF03527">
    <property type="entry name" value="RHS"/>
    <property type="match status" value="1"/>
</dbReference>
<evidence type="ECO:0000259" key="10">
    <source>
        <dbReference type="Pfam" id="PF20148"/>
    </source>
</evidence>
<dbReference type="NCBIfam" id="TIGR01646">
    <property type="entry name" value="vgr_GE"/>
    <property type="match status" value="1"/>
</dbReference>
<dbReference type="Proteomes" id="UP000279284">
    <property type="component" value="Chromosome"/>
</dbReference>
<dbReference type="InterPro" id="IPR018769">
    <property type="entry name" value="VgrG2_DUF2345"/>
</dbReference>
<feature type="compositionally biased region" description="Basic and acidic residues" evidence="5">
    <location>
        <begin position="1882"/>
        <end position="1893"/>
    </location>
</feature>
<dbReference type="KEGG" id="nci:NCTC10296_02069"/>
<dbReference type="Gene3D" id="2.40.50.230">
    <property type="entry name" value="Gp5 N-terminal domain"/>
    <property type="match status" value="1"/>
</dbReference>
<comment type="subcellular location">
    <subcellularLocation>
        <location evidence="1">Secreted</location>
    </subcellularLocation>
</comment>
<dbReference type="Gene3D" id="2.30.110.50">
    <property type="match status" value="1"/>
</dbReference>
<sequence length="2000" mass="225368">MRTQAYHLDFSRFSPELSVSRFDATETVNRPYRIEVWFSSPDADLPLSSYINQQLRFSVLPEAGTLANLNPMYAPEPLKLWNGIVTSCEKLSVSNDETLYRLIMAPRLAALAHHRASRLFQNQSVPDIIAAVLKHRGFSGVDFRFNQSRSYGVREYVTQYQESDLDFICRLCEEEGIWFVFEQSGQHRDVVVFGDAPAHYLRDKVPPYPFRPHAGLESASEEAVFDLRVKHNPIVQSVRVGDYNYRDADTDLAHREFNRADDASVLLGSDSFWGLHQKSPDEAALQTGLLQQLNLCRRIEADGSGNVTALCPGKVFQTSPAFHEAPDGWLVLSVSHRGSRDQAYSHHFTAIPAQTVFRPQRGTPRPSISGTLPARITSPGNYTYAYIDEMGRYRVKLPFDLDEWSPGGESRPIRLAKPYAGPDYGQHFPLHEGTEVMLSFVQGNPDRPYISGVMHDSSHPDHVPADWNTRNVIRTWANNKLRMEDKQGQEHIKLATEYGKTQLNLGHIVDSQRQKRGDNGEGFELRTDSWGALRAGKGLFISADAQNQAAGQVLDMSETVKRLEEALSLAKQLDDAAKNAKNDATESQAQKNQLQSSLKDLQHAGIIHSAPGGIATSTPQSQLHTAGSHIHWVSGGDSNISAGKNFTAHAREGLNLFAQSKGAKLQANQGAVTIQAQNDRMQVNALKDLELSSSSTKVTVAGKQEVMITGGGGSYIQLKDGEIVLGSPKIVRVKAPAMPVGGGDSFNFNGFPLTDKICIPCKIAELTGKPVNPVSGIKVLPDETDFAFDGLVPFVWSRSYFSDVAESGWLGQGWITALSAKLERIGGRFSYTDTQGRNFNLPELSESDGQMLFEAEQIVFERIGNGSYQISSLDGSSKLHFAPLHLNGHDRSGSGNGVYPLIRVSDRFGNGYRIVYDDHGLPAYVTDSLQRTIRFHFTDLRPNEADTKHSPVYRLTHIALQQGTQPDDAADEMLVVYRYDDNGNLSEVYDGRGRLRRRFGYTGSVMTQHQNTAGLTAYYEYDRYDADGKVLRSYTDAGEEWRFTYAPGHTEITDALGRTEHLYFDHHNEVVKKVFADGSSILTERDALGRPVKVTDEMGRETRYRYNEQGLLAMIGGEGGQNQHIRYNRQLRPVEITRPHGHKTLLEYDAQGRLVKQSDGKGHATAYRYNNYGQPVQITDAKNNGYFFDYDDNHRLSSTTDCSGKQTRYQYDGKGRVTTITDAAGGTTAYRYDADGRLEHTTYPDGSSEHYHYDEAGRLKAHTDAAGNRTEYAYNSDNQPTERTNALGDTFRYRYDAARRLTELINENGDSYRFAYDERDRLTAETGFDGRATEYTYNPAGELVQENRYGQTHRFGNHRRELLQTTVYHRDRLGRITQKDSHCAGSSQSRSSRYYYDKLNRLTRAFNDHSEIRLSYDTDGLLTKERFRPLSEPIRLDILQPHNSEGEKVTEYRYDILGNRTQTILPTGETLNYLYYGSGHLHHINLDGDTITDIERDDLHRPVSRSAGKLHTRLISDPLGRLKEQLVQLEAPGGKATEPKGLIKRRYHYDTNGNLVQTEDQHHGNKDYAYDPLGRITRAGDERFAFDPAHNISGDGVKVAGNRLTDYNGIHYVYDPLGNLSERHNHATGESQYYRYDADNQLTEARIEQEGRRSEHWHYRYDALGRRVSKQNARNQTETRFLWEGSRLLQEYGDKATYTYVYTEQGSYEPLAQIVQTANRDGSKADRRILYYHNDQIGIPREMTDGEGNIVWRGEYDGWGKLDNVESANLKEDVHQPFRLQNQYADKETGLHYNFFRYYDPHCGRFTQQDPIGLWGGENLYFYAFNNFTWSDPIGLEPMEIGKHIPKTIPKSSGKGGPSFITNLMIPGKGNSAATHQADPNLRAKPDTPRSDNGEWGSGCGDKYTDHTVPDVAMINGHQVNLLGACQRHDDCYGEARTKGANRLRCDAKLKREIYQECRKQKGISARDCNALAQRTYLGVRFGGSQAWREAGGKNPWSTE</sequence>
<dbReference type="Pfam" id="PF05954">
    <property type="entry name" value="Phage_GPD"/>
    <property type="match status" value="1"/>
</dbReference>
<evidence type="ECO:0000313" key="12">
    <source>
        <dbReference type="Proteomes" id="UP000279284"/>
    </source>
</evidence>
<dbReference type="Gene3D" id="4.10.220.110">
    <property type="match status" value="1"/>
</dbReference>
<keyword evidence="3" id="KW-0964">Secreted</keyword>
<dbReference type="NCBIfam" id="TIGR01643">
    <property type="entry name" value="YD_repeat_2x"/>
    <property type="match status" value="7"/>
</dbReference>
<feature type="region of interest" description="Disordered" evidence="5">
    <location>
        <begin position="1870"/>
        <end position="1902"/>
    </location>
</feature>
<keyword evidence="4" id="KW-0175">Coiled coil</keyword>
<feature type="domain" description="RHS protein conserved region" evidence="6">
    <location>
        <begin position="1729"/>
        <end position="1764"/>
    </location>
</feature>
<dbReference type="Gene3D" id="2.180.10.10">
    <property type="entry name" value="RHS repeat-associated core"/>
    <property type="match status" value="3"/>
</dbReference>
<evidence type="ECO:0000259" key="9">
    <source>
        <dbReference type="Pfam" id="PF13296"/>
    </source>
</evidence>
<dbReference type="InterPro" id="IPR045351">
    <property type="entry name" value="DUF6531"/>
</dbReference>
<dbReference type="EMBL" id="LR134313">
    <property type="protein sequence ID" value="VEF02955.1"/>
    <property type="molecule type" value="Genomic_DNA"/>
</dbReference>
<dbReference type="Pfam" id="PF10106">
    <property type="entry name" value="DUF2345"/>
    <property type="match status" value="1"/>
</dbReference>
<dbReference type="PRINTS" id="PR00394">
    <property type="entry name" value="RHSPROTEIN"/>
</dbReference>
<dbReference type="SUPFAM" id="SSF69279">
    <property type="entry name" value="Phage tail proteins"/>
    <property type="match status" value="2"/>
</dbReference>
<dbReference type="NCBIfam" id="TIGR03696">
    <property type="entry name" value="Rhs_assc_core"/>
    <property type="match status" value="1"/>
</dbReference>
<dbReference type="InterPro" id="IPR006533">
    <property type="entry name" value="T6SS_Vgr_RhsGE"/>
</dbReference>
<reference evidence="11 12" key="1">
    <citation type="submission" date="2018-12" db="EMBL/GenBank/DDBJ databases">
        <authorList>
            <consortium name="Pathogen Informatics"/>
        </authorList>
    </citation>
    <scope>NUCLEOTIDE SEQUENCE [LARGE SCALE GENOMIC DNA]</scope>
    <source>
        <strain evidence="11 12">NCTC10296</strain>
    </source>
</reference>
<dbReference type="InterPro" id="IPR028244">
    <property type="entry name" value="T6SS_Rhs_Vgr_dom"/>
</dbReference>
<feature type="domain" description="Putative type VI secretion system Rhs element associated Vgr" evidence="9">
    <location>
        <begin position="475"/>
        <end position="577"/>
    </location>
</feature>
<evidence type="ECO:0000259" key="8">
    <source>
        <dbReference type="Pfam" id="PF10106"/>
    </source>
</evidence>
<dbReference type="InterPro" id="IPR031325">
    <property type="entry name" value="RHS_repeat"/>
</dbReference>
<evidence type="ECO:0000313" key="11">
    <source>
        <dbReference type="EMBL" id="VEF02955.1"/>
    </source>
</evidence>
<dbReference type="InterPro" id="IPR017847">
    <property type="entry name" value="T6SS_RhsGE_Vgr_subset"/>
</dbReference>
<evidence type="ECO:0000256" key="2">
    <source>
        <dbReference type="ARBA" id="ARBA00005558"/>
    </source>
</evidence>
<dbReference type="GO" id="GO:0004623">
    <property type="term" value="F:phospholipase A2 activity"/>
    <property type="evidence" value="ECO:0007669"/>
    <property type="project" value="InterPro"/>
</dbReference>
<feature type="domain" description="DUF6531" evidence="10">
    <location>
        <begin position="768"/>
        <end position="838"/>
    </location>
</feature>
<dbReference type="InterPro" id="IPR022385">
    <property type="entry name" value="Rhs_assc_core"/>
</dbReference>
<organism evidence="11 12">
    <name type="scientific">Neisseria canis</name>
    <dbReference type="NCBI Taxonomy" id="493"/>
    <lineage>
        <taxon>Bacteria</taxon>
        <taxon>Pseudomonadati</taxon>
        <taxon>Pseudomonadota</taxon>
        <taxon>Betaproteobacteria</taxon>
        <taxon>Neisseriales</taxon>
        <taxon>Neisseriaceae</taxon>
        <taxon>Neisseria</taxon>
    </lineage>
</organism>
<name>A0A3S5E8E6_9NEIS</name>
<evidence type="ECO:0000256" key="4">
    <source>
        <dbReference type="SAM" id="Coils"/>
    </source>
</evidence>
<dbReference type="RefSeq" id="WP_126326741.1">
    <property type="nucleotide sequence ID" value="NZ_LR134313.1"/>
</dbReference>
<dbReference type="GO" id="GO:0006644">
    <property type="term" value="P:phospholipid metabolic process"/>
    <property type="evidence" value="ECO:0007669"/>
    <property type="project" value="InterPro"/>
</dbReference>
<dbReference type="InterPro" id="IPR006531">
    <property type="entry name" value="Gp5/Vgr_OB"/>
</dbReference>
<dbReference type="InterPro" id="IPR037026">
    <property type="entry name" value="Vgr_OB-fold_dom_sf"/>
</dbReference>
<feature type="domain" description="Gp5/Type VI secretion system Vgr protein OB-fold" evidence="7">
    <location>
        <begin position="388"/>
        <end position="455"/>
    </location>
</feature>
<dbReference type="Gene3D" id="1.20.90.10">
    <property type="entry name" value="Phospholipase A2 domain"/>
    <property type="match status" value="1"/>
</dbReference>
<dbReference type="PANTHER" id="PTHR32305:SF15">
    <property type="entry name" value="PROTEIN RHSA-RELATED"/>
    <property type="match status" value="1"/>
</dbReference>
<proteinExistence type="inferred from homology"/>
<dbReference type="GO" id="GO:0050482">
    <property type="term" value="P:arachidonate secretion"/>
    <property type="evidence" value="ECO:0007669"/>
    <property type="project" value="InterPro"/>
</dbReference>
<dbReference type="InterPro" id="IPR006530">
    <property type="entry name" value="YD"/>
</dbReference>
<dbReference type="InterPro" id="IPR036444">
    <property type="entry name" value="PLipase_A2_dom_sf"/>
</dbReference>
<keyword evidence="12" id="KW-1185">Reference proteome</keyword>
<dbReference type="Gene3D" id="3.55.50.10">
    <property type="entry name" value="Baseplate protein-like domains"/>
    <property type="match status" value="1"/>
</dbReference>
<evidence type="ECO:0000256" key="3">
    <source>
        <dbReference type="ARBA" id="ARBA00022525"/>
    </source>
</evidence>
<evidence type="ECO:0000259" key="6">
    <source>
        <dbReference type="Pfam" id="PF03527"/>
    </source>
</evidence>
<accession>A0A3S5E8E6</accession>
<dbReference type="SUPFAM" id="SSF69255">
    <property type="entry name" value="gp5 N-terminal domain-like"/>
    <property type="match status" value="1"/>
</dbReference>
<evidence type="ECO:0000256" key="1">
    <source>
        <dbReference type="ARBA" id="ARBA00004613"/>
    </source>
</evidence>
<dbReference type="Pfam" id="PF13296">
    <property type="entry name" value="T6SS_Vgr"/>
    <property type="match status" value="1"/>
</dbReference>
<dbReference type="GO" id="GO:0005576">
    <property type="term" value="C:extracellular region"/>
    <property type="evidence" value="ECO:0007669"/>
    <property type="project" value="UniProtKB-SubCell"/>
</dbReference>
<evidence type="ECO:0000259" key="7">
    <source>
        <dbReference type="Pfam" id="PF04717"/>
    </source>
</evidence>
<dbReference type="InterPro" id="IPR050708">
    <property type="entry name" value="T6SS_VgrG/RHS"/>
</dbReference>
<gene>
    <name evidence="11" type="primary">wapA_14</name>
    <name evidence="11" type="ORF">NCTC10296_02069</name>
</gene>
<evidence type="ECO:0000256" key="5">
    <source>
        <dbReference type="SAM" id="MobiDB-lite"/>
    </source>
</evidence>
<protein>
    <submittedName>
        <fullName evidence="11">Cell wall-associated polypeptide CWBP200</fullName>
    </submittedName>
</protein>
<dbReference type="Pfam" id="PF20148">
    <property type="entry name" value="DUF6531"/>
    <property type="match status" value="1"/>
</dbReference>
<dbReference type="InterPro" id="IPR001826">
    <property type="entry name" value="RHS"/>
</dbReference>
<dbReference type="NCBIfam" id="TIGR03361">
    <property type="entry name" value="VI_Rhs_Vgr"/>
    <property type="match status" value="1"/>
</dbReference>
<dbReference type="SUPFAM" id="SSF48619">
    <property type="entry name" value="Phospholipase A2, PLA2"/>
    <property type="match status" value="1"/>
</dbReference>
<dbReference type="PANTHER" id="PTHR32305">
    <property type="match status" value="1"/>
</dbReference>